<name>A4RWM2_OSTLU</name>
<keyword evidence="3" id="KW-0132">Cell division</keyword>
<keyword evidence="4" id="KW-0677">Repeat</keyword>
<evidence type="ECO:0000256" key="4">
    <source>
        <dbReference type="ARBA" id="ARBA00022737"/>
    </source>
</evidence>
<dbReference type="PROSITE" id="PS50082">
    <property type="entry name" value="WD_REPEATS_2"/>
    <property type="match status" value="4"/>
</dbReference>
<keyword evidence="6" id="KW-0131">Cell cycle</keyword>
<dbReference type="OrthoDB" id="10263272at2759"/>
<evidence type="ECO:0000256" key="2">
    <source>
        <dbReference type="ARBA" id="ARBA00022574"/>
    </source>
</evidence>
<dbReference type="InterPro" id="IPR015943">
    <property type="entry name" value="WD40/YVTN_repeat-like_dom_sf"/>
</dbReference>
<dbReference type="PANTHER" id="PTHR19918">
    <property type="entry name" value="CELL DIVISION CYCLE 20 CDC20 FIZZY -RELATED"/>
    <property type="match status" value="1"/>
</dbReference>
<keyword evidence="2 8" id="KW-0853">WD repeat</keyword>
<dbReference type="EMBL" id="CP000584">
    <property type="protein sequence ID" value="ABO95649.1"/>
    <property type="molecule type" value="Genomic_DNA"/>
</dbReference>
<dbReference type="eggNOG" id="KOG0305">
    <property type="taxonomic scope" value="Eukaryota"/>
</dbReference>
<dbReference type="GO" id="GO:0005680">
    <property type="term" value="C:anaphase-promoting complex"/>
    <property type="evidence" value="ECO:0007669"/>
    <property type="project" value="TreeGrafter"/>
</dbReference>
<feature type="repeat" description="WD" evidence="8">
    <location>
        <begin position="270"/>
        <end position="305"/>
    </location>
</feature>
<evidence type="ECO:0000313" key="11">
    <source>
        <dbReference type="EMBL" id="ABO95649.1"/>
    </source>
</evidence>
<protein>
    <recommendedName>
        <fullName evidence="10">CDC20/Fizzy WD40 domain-containing protein</fullName>
    </recommendedName>
</protein>
<comment type="similarity">
    <text evidence="1">Belongs to the WD repeat CDC20/Fizzy family.</text>
</comment>
<feature type="repeat" description="WD" evidence="8">
    <location>
        <begin position="187"/>
        <end position="228"/>
    </location>
</feature>
<dbReference type="Gramene" id="ABO95649">
    <property type="protein sequence ID" value="ABO95649"/>
    <property type="gene ID" value="OSTLU_31385"/>
</dbReference>
<dbReference type="Proteomes" id="UP000001568">
    <property type="component" value="Chromosome 4"/>
</dbReference>
<accession>A4RWM2</accession>
<feature type="domain" description="CDC20/Fizzy WD40" evidence="10">
    <location>
        <begin position="139"/>
        <end position="434"/>
    </location>
</feature>
<dbReference type="PROSITE" id="PS50294">
    <property type="entry name" value="WD_REPEATS_REGION"/>
    <property type="match status" value="2"/>
</dbReference>
<dbReference type="GO" id="GO:1905786">
    <property type="term" value="P:positive regulation of anaphase-promoting complex-dependent catabolic process"/>
    <property type="evidence" value="ECO:0007669"/>
    <property type="project" value="TreeGrafter"/>
</dbReference>
<dbReference type="HOGENOM" id="CLU_014831_6_1_1"/>
<dbReference type="InterPro" id="IPR001680">
    <property type="entry name" value="WD40_rpt"/>
</dbReference>
<dbReference type="GeneID" id="5001543"/>
<organism evidence="11 12">
    <name type="scientific">Ostreococcus lucimarinus (strain CCE9901)</name>
    <dbReference type="NCBI Taxonomy" id="436017"/>
    <lineage>
        <taxon>Eukaryota</taxon>
        <taxon>Viridiplantae</taxon>
        <taxon>Chlorophyta</taxon>
        <taxon>Mamiellophyceae</taxon>
        <taxon>Mamiellales</taxon>
        <taxon>Bathycoccaceae</taxon>
        <taxon>Ostreococcus</taxon>
    </lineage>
</organism>
<dbReference type="Pfam" id="PF24807">
    <property type="entry name" value="WD40_CDC20-Fz"/>
    <property type="match status" value="1"/>
</dbReference>
<keyword evidence="12" id="KW-1185">Reference proteome</keyword>
<dbReference type="GO" id="GO:0010997">
    <property type="term" value="F:anaphase-promoting complex binding"/>
    <property type="evidence" value="ECO:0007669"/>
    <property type="project" value="InterPro"/>
</dbReference>
<evidence type="ECO:0000256" key="9">
    <source>
        <dbReference type="SAM" id="MobiDB-lite"/>
    </source>
</evidence>
<dbReference type="SMART" id="SM00320">
    <property type="entry name" value="WD40"/>
    <property type="match status" value="6"/>
</dbReference>
<feature type="repeat" description="WD" evidence="8">
    <location>
        <begin position="229"/>
        <end position="261"/>
    </location>
</feature>
<dbReference type="PANTHER" id="PTHR19918:SF8">
    <property type="entry name" value="FI02843P"/>
    <property type="match status" value="1"/>
</dbReference>
<dbReference type="KEGG" id="olu:OSTLU_31385"/>
<dbReference type="STRING" id="436017.A4RWM2"/>
<dbReference type="SUPFAM" id="SSF50978">
    <property type="entry name" value="WD40 repeat-like"/>
    <property type="match status" value="1"/>
</dbReference>
<dbReference type="GO" id="GO:0031145">
    <property type="term" value="P:anaphase-promoting complex-dependent catabolic process"/>
    <property type="evidence" value="ECO:0007669"/>
    <property type="project" value="TreeGrafter"/>
</dbReference>
<evidence type="ECO:0000256" key="8">
    <source>
        <dbReference type="PROSITE-ProRule" id="PRU00221"/>
    </source>
</evidence>
<evidence type="ECO:0000256" key="6">
    <source>
        <dbReference type="ARBA" id="ARBA00023306"/>
    </source>
</evidence>
<evidence type="ECO:0000313" key="12">
    <source>
        <dbReference type="Proteomes" id="UP000001568"/>
    </source>
</evidence>
<feature type="repeat" description="WD" evidence="8">
    <location>
        <begin position="403"/>
        <end position="435"/>
    </location>
</feature>
<dbReference type="InterPro" id="IPR056150">
    <property type="entry name" value="WD40_CDC20-Fz"/>
</dbReference>
<keyword evidence="5" id="KW-0498">Mitosis</keyword>
<evidence type="ECO:0000256" key="3">
    <source>
        <dbReference type="ARBA" id="ARBA00022618"/>
    </source>
</evidence>
<evidence type="ECO:0000256" key="1">
    <source>
        <dbReference type="ARBA" id="ARBA00006445"/>
    </source>
</evidence>
<dbReference type="CDD" id="cd00200">
    <property type="entry name" value="WD40"/>
    <property type="match status" value="1"/>
</dbReference>
<dbReference type="GO" id="GO:0051301">
    <property type="term" value="P:cell division"/>
    <property type="evidence" value="ECO:0007669"/>
    <property type="project" value="UniProtKB-KW"/>
</dbReference>
<feature type="region of interest" description="Disordered" evidence="9">
    <location>
        <begin position="1"/>
        <end position="24"/>
    </location>
</feature>
<evidence type="ECO:0000256" key="5">
    <source>
        <dbReference type="ARBA" id="ARBA00022776"/>
    </source>
</evidence>
<dbReference type="InterPro" id="IPR033010">
    <property type="entry name" value="Cdc20/Fizzy"/>
</dbReference>
<dbReference type="AlphaFoldDB" id="A4RWM2"/>
<dbReference type="GO" id="GO:1990757">
    <property type="term" value="F:ubiquitin ligase activator activity"/>
    <property type="evidence" value="ECO:0007669"/>
    <property type="project" value="TreeGrafter"/>
</dbReference>
<proteinExistence type="inferred from homology"/>
<dbReference type="InterPro" id="IPR036322">
    <property type="entry name" value="WD40_repeat_dom_sf"/>
</dbReference>
<comment type="function">
    <text evidence="7">Component of the anaphase promoting complex/cyclosome (APC/C), a cell cycle-regulated E3 ubiquitin-protein ligase complex that controls progression through mitosis and the G1 phase of the cell cycle.</text>
</comment>
<sequence>MLSPTRRRATVESTTSFEHCRAGTPTGRAQVDRFIPSRSALDLDVAHYNLSREGGESEVDDAVKEIKSPAKEAYKKSLADNFHVDNGSDSAKILAFKSKAPAPPSGLENSARGVYTNNSAGVKAKKTFRQIPSAPERILDAPELIDDYYLNLIDWGSSNQVAVALGCTVYMWNADTGAINQLCQTNPDDEDDYITSVNWGADGKHIAVGTNSAEVQIWDAAQCKKVRTLRGHAARVGAVSWNGSQLATGSRDNNIMIHDVRIREHCTSTLQVHQQEVCGLKWSPSGNQLASGGNDNLLHIFDASSIGNQQALHRLDAHQAAVKALAWCPFQSNLLASGGGTADRCIKFWNTNTGAMLNSVDTHSQVCSLQWNTHERELLSSHGYSQNQLCLWKYPTMTKMAELTGHQARVLHMAQSPDGTTVVSAAADETLRFWKCFDNASEKTKKVRDSNDSSVLRRFNFR</sequence>
<evidence type="ECO:0000256" key="7">
    <source>
        <dbReference type="ARBA" id="ARBA00023425"/>
    </source>
</evidence>
<reference evidence="11 12" key="1">
    <citation type="journal article" date="2007" name="Proc. Natl. Acad. Sci. U.S.A.">
        <title>The tiny eukaryote Ostreococcus provides genomic insights into the paradox of plankton speciation.</title>
        <authorList>
            <person name="Palenik B."/>
            <person name="Grimwood J."/>
            <person name="Aerts A."/>
            <person name="Rouze P."/>
            <person name="Salamov A."/>
            <person name="Putnam N."/>
            <person name="Dupont C."/>
            <person name="Jorgensen R."/>
            <person name="Derelle E."/>
            <person name="Rombauts S."/>
            <person name="Zhou K."/>
            <person name="Otillar R."/>
            <person name="Merchant S.S."/>
            <person name="Podell S."/>
            <person name="Gaasterland T."/>
            <person name="Napoli C."/>
            <person name="Gendler K."/>
            <person name="Manuell A."/>
            <person name="Tai V."/>
            <person name="Vallon O."/>
            <person name="Piganeau G."/>
            <person name="Jancek S."/>
            <person name="Heijde M."/>
            <person name="Jabbari K."/>
            <person name="Bowler C."/>
            <person name="Lohr M."/>
            <person name="Robbens S."/>
            <person name="Werner G."/>
            <person name="Dubchak I."/>
            <person name="Pazour G.J."/>
            <person name="Ren Q."/>
            <person name="Paulsen I."/>
            <person name="Delwiche C."/>
            <person name="Schmutz J."/>
            <person name="Rokhsar D."/>
            <person name="Van de Peer Y."/>
            <person name="Moreau H."/>
            <person name="Grigoriev I.V."/>
        </authorList>
    </citation>
    <scope>NUCLEOTIDE SEQUENCE [LARGE SCALE GENOMIC DNA]</scope>
    <source>
        <strain evidence="11 12">CCE9901</strain>
    </source>
</reference>
<gene>
    <name evidence="11" type="ORF">OSTLU_31385</name>
</gene>
<dbReference type="Gene3D" id="2.130.10.10">
    <property type="entry name" value="YVTN repeat-like/Quinoprotein amine dehydrogenase"/>
    <property type="match status" value="1"/>
</dbReference>
<dbReference type="OMA" id="RQVRTMN"/>
<dbReference type="RefSeq" id="XP_001417356.1">
    <property type="nucleotide sequence ID" value="XM_001417319.1"/>
</dbReference>
<evidence type="ECO:0000259" key="10">
    <source>
        <dbReference type="Pfam" id="PF24807"/>
    </source>
</evidence>